<name>A0A8K1CLV9_PYTOL</name>
<keyword evidence="3" id="KW-1185">Reference proteome</keyword>
<evidence type="ECO:0000313" key="2">
    <source>
        <dbReference type="EMBL" id="TMW65081.1"/>
    </source>
</evidence>
<accession>A0A8K1CLV9</accession>
<organism evidence="2 3">
    <name type="scientific">Pythium oligandrum</name>
    <name type="common">Mycoparasitic fungus</name>
    <dbReference type="NCBI Taxonomy" id="41045"/>
    <lineage>
        <taxon>Eukaryota</taxon>
        <taxon>Sar</taxon>
        <taxon>Stramenopiles</taxon>
        <taxon>Oomycota</taxon>
        <taxon>Peronosporomycetes</taxon>
        <taxon>Pythiales</taxon>
        <taxon>Pythiaceae</taxon>
        <taxon>Pythium</taxon>
    </lineage>
</organism>
<reference evidence="2" key="1">
    <citation type="submission" date="2019-03" db="EMBL/GenBank/DDBJ databases">
        <title>Long read genome sequence of the mycoparasitic Pythium oligandrum ATCC 38472 isolated from sugarbeet rhizosphere.</title>
        <authorList>
            <person name="Gaulin E."/>
        </authorList>
    </citation>
    <scope>NUCLEOTIDE SEQUENCE</scope>
    <source>
        <strain evidence="2">ATCC 38472_TT</strain>
    </source>
</reference>
<dbReference type="Proteomes" id="UP000794436">
    <property type="component" value="Unassembled WGS sequence"/>
</dbReference>
<protein>
    <submittedName>
        <fullName evidence="2">Uncharacterized protein</fullName>
    </submittedName>
</protein>
<comment type="caution">
    <text evidence="2">The sequence shown here is derived from an EMBL/GenBank/DDBJ whole genome shotgun (WGS) entry which is preliminary data.</text>
</comment>
<evidence type="ECO:0000313" key="3">
    <source>
        <dbReference type="Proteomes" id="UP000794436"/>
    </source>
</evidence>
<sequence>METMMATTSMDASDANMEMTRDLSSKKRGRKPAKFWVSLTTLDEPYKLRSAPCRHCHQTVNYHKKWEQAKSHLMKCEPFLAVMQSLVASERPEWFLLELDKRRRSTARMFPLDLFDGTRSNAVPGEIERTKTTTTARSPLQAPIKPREPATSQTPVKTSVPKREKLPWEELLVLEQLLHHGAHQDDEFSSSLLLYAMAGRHVSSSPSEHQALAQRRLRETVDRLFDRIHDGVSRRWALTNRPSTLVVAHTGNDVVYSIIVEDQMYFVERVTSESAGDTSFSASWLVTDLERVQHQLQALCPMDCILDIPLEYVQDFQEAANPELKLHARVSPRRALIDVIVRLLRHDMVKEEDETQNGRDAWLVKVMDVALQCYDLLELVRPPDDTSSDRFERLLTSSTFQVTPTRYISLKALLHTAQSCAVLLDPASFIASVDRGSFAGERLRELLVSESFVTRLGVFRAVFKPLASAFDRLTTPAHVSTSDIYPTFQSLRLSFSESGALSSSAKAALGQLVTQYEATLSDQIYKLAHLLDPVYQGEFLSVSEKMEAEQALLQRILEETAASEELLDAEKEALYFEYTGFQVAAAQLRSESDGFAYRMLQERKKTIAEYWLTDGRKWPQLQRFALQLYQIPADVGSTHLMQGRRGSRWLWSICDQKKLDFIEANATVLGIKEITQRQTPDTLVAEVDQHVGETVIL</sequence>
<dbReference type="InterPro" id="IPR012337">
    <property type="entry name" value="RNaseH-like_sf"/>
</dbReference>
<dbReference type="EMBL" id="SPLM01000038">
    <property type="protein sequence ID" value="TMW65081.1"/>
    <property type="molecule type" value="Genomic_DNA"/>
</dbReference>
<feature type="region of interest" description="Disordered" evidence="1">
    <location>
        <begin position="131"/>
        <end position="161"/>
    </location>
</feature>
<proteinExistence type="predicted"/>
<dbReference type="AlphaFoldDB" id="A0A8K1CLV9"/>
<evidence type="ECO:0000256" key="1">
    <source>
        <dbReference type="SAM" id="MobiDB-lite"/>
    </source>
</evidence>
<dbReference type="SUPFAM" id="SSF53098">
    <property type="entry name" value="Ribonuclease H-like"/>
    <property type="match status" value="1"/>
</dbReference>
<gene>
    <name evidence="2" type="ORF">Poli38472_009248</name>
</gene>
<dbReference type="OrthoDB" id="166992at2759"/>